<dbReference type="EnsemblProtists" id="Phyra79697">
    <property type="protein sequence ID" value="Phyra79697"/>
    <property type="gene ID" value="Phyra79697"/>
</dbReference>
<dbReference type="Pfam" id="PF00208">
    <property type="entry name" value="ELFV_dehydrog"/>
    <property type="match status" value="1"/>
</dbReference>
<reference evidence="3" key="2">
    <citation type="submission" date="2015-06" db="UniProtKB">
        <authorList>
            <consortium name="EnsemblProtists"/>
        </authorList>
    </citation>
    <scope>IDENTIFICATION</scope>
    <source>
        <strain evidence="3">Pr102</strain>
    </source>
</reference>
<dbReference type="HOGENOM" id="CLU_596525_0_0_1"/>
<dbReference type="InParanoid" id="H3GS00"/>
<dbReference type="InterPro" id="IPR036291">
    <property type="entry name" value="NAD(P)-bd_dom_sf"/>
</dbReference>
<dbReference type="VEuPathDB" id="FungiDB:KRP23_7810"/>
<dbReference type="GO" id="GO:0006538">
    <property type="term" value="P:L-glutamate catabolic process"/>
    <property type="evidence" value="ECO:0000318"/>
    <property type="project" value="GO_Central"/>
</dbReference>
<dbReference type="InterPro" id="IPR006096">
    <property type="entry name" value="Glu/Leu/Phe/Val/Trp_DH_C"/>
</dbReference>
<evidence type="ECO:0000313" key="4">
    <source>
        <dbReference type="Proteomes" id="UP000005238"/>
    </source>
</evidence>
<dbReference type="AlphaFoldDB" id="H3GS00"/>
<evidence type="ECO:0000256" key="1">
    <source>
        <dbReference type="ARBA" id="ARBA00023002"/>
    </source>
</evidence>
<keyword evidence="1" id="KW-0560">Oxidoreductase</keyword>
<dbReference type="Proteomes" id="UP000005238">
    <property type="component" value="Unassembled WGS sequence"/>
</dbReference>
<sequence>MNDVRLPPRAEELVKCFVGIHERIDYYVVAGNEDLWITQLCAPTYEEVAALFEGASAYTHPDLIRLLYRDDRYEAIRDRKVRLVDALESHSPRAVVEELFKHLDKFTAEDRARSFLLLASELPTSVAEDASEERTEWLDRIADSFEASPRALRLQLLLAASIVGHEPMVSLLLGDIAAGDELAPNIDAVEAECLIEAAMNQHYPIVKEFLAGDALERSGARPELLRVVDESLPLSSFDGSKVASTGVKHDMSTQEGVRARNSMHNRVKSDLFIPAGGRPNTINENNWRDYIDADGKPSSGLIVEGANLFITPEARQLLFDNAGVVIVKDSSANKCGVVCSSYEIVASMLLETDEFLAVKDELVVEVVDKLRALARVEAQLLFREYKKDPTSALPPASERISRAITRVHDAVLAHFDDVCEEDQQILFTLIEEGVVQERVRAKEKVYAQATATYRQFPRI</sequence>
<dbReference type="GO" id="GO:0004352">
    <property type="term" value="F:glutamate dehydrogenase (NAD+) activity"/>
    <property type="evidence" value="ECO:0000318"/>
    <property type="project" value="GO_Central"/>
</dbReference>
<dbReference type="eggNOG" id="KOG2250">
    <property type="taxonomic scope" value="Eukaryota"/>
</dbReference>
<evidence type="ECO:0000259" key="2">
    <source>
        <dbReference type="SMART" id="SM00839"/>
    </source>
</evidence>
<dbReference type="GO" id="GO:0005739">
    <property type="term" value="C:mitochondrion"/>
    <property type="evidence" value="ECO:0000318"/>
    <property type="project" value="GO_Central"/>
</dbReference>
<feature type="domain" description="Glutamate/phenylalanine/leucine/valine/L-tryptophan dehydrogenase C-terminal" evidence="2">
    <location>
        <begin position="218"/>
        <end position="390"/>
    </location>
</feature>
<dbReference type="PANTHER" id="PTHR11606">
    <property type="entry name" value="GLUTAMATE DEHYDROGENASE"/>
    <property type="match status" value="1"/>
</dbReference>
<evidence type="ECO:0000313" key="3">
    <source>
        <dbReference type="EnsemblProtists" id="Phyra79697"/>
    </source>
</evidence>
<dbReference type="SUPFAM" id="SSF51735">
    <property type="entry name" value="NAD(P)-binding Rossmann-fold domains"/>
    <property type="match status" value="1"/>
</dbReference>
<reference evidence="4" key="1">
    <citation type="journal article" date="2006" name="Science">
        <title>Phytophthora genome sequences uncover evolutionary origins and mechanisms of pathogenesis.</title>
        <authorList>
            <person name="Tyler B.M."/>
            <person name="Tripathy S."/>
            <person name="Zhang X."/>
            <person name="Dehal P."/>
            <person name="Jiang R.H."/>
            <person name="Aerts A."/>
            <person name="Arredondo F.D."/>
            <person name="Baxter L."/>
            <person name="Bensasson D."/>
            <person name="Beynon J.L."/>
            <person name="Chapman J."/>
            <person name="Damasceno C.M."/>
            <person name="Dorrance A.E."/>
            <person name="Dou D."/>
            <person name="Dickerman A.W."/>
            <person name="Dubchak I.L."/>
            <person name="Garbelotto M."/>
            <person name="Gijzen M."/>
            <person name="Gordon S.G."/>
            <person name="Govers F."/>
            <person name="Grunwald N.J."/>
            <person name="Huang W."/>
            <person name="Ivors K.L."/>
            <person name="Jones R.W."/>
            <person name="Kamoun S."/>
            <person name="Krampis K."/>
            <person name="Lamour K.H."/>
            <person name="Lee M.K."/>
            <person name="McDonald W.H."/>
            <person name="Medina M."/>
            <person name="Meijer H.J."/>
            <person name="Nordberg E.K."/>
            <person name="Maclean D.J."/>
            <person name="Ospina-Giraldo M.D."/>
            <person name="Morris P.F."/>
            <person name="Phuntumart V."/>
            <person name="Putnam N.H."/>
            <person name="Rash S."/>
            <person name="Rose J.K."/>
            <person name="Sakihama Y."/>
            <person name="Salamov A.A."/>
            <person name="Savidor A."/>
            <person name="Scheuring C.F."/>
            <person name="Smith B.M."/>
            <person name="Sobral B.W."/>
            <person name="Terry A."/>
            <person name="Torto-Alalibo T.A."/>
            <person name="Win J."/>
            <person name="Xu Z."/>
            <person name="Zhang H."/>
            <person name="Grigoriev I.V."/>
            <person name="Rokhsar D.S."/>
            <person name="Boore J.L."/>
        </authorList>
    </citation>
    <scope>NUCLEOTIDE SEQUENCE [LARGE SCALE GENOMIC DNA]</scope>
    <source>
        <strain evidence="4">Pr102</strain>
    </source>
</reference>
<accession>H3GS00</accession>
<dbReference type="VEuPathDB" id="FungiDB:KRP23_10943"/>
<dbReference type="PANTHER" id="PTHR11606:SF39">
    <property type="entry name" value="GLUTAMATE_PHENYLALANINE_LEUCINE_VALINE_L-TRYPTOPHAN DEHYDROGENASE C-TERMINAL DOMAIN-CONTAINING PROTEIN"/>
    <property type="match status" value="1"/>
</dbReference>
<dbReference type="Gene3D" id="3.40.50.720">
    <property type="entry name" value="NAD(P)-binding Rossmann-like Domain"/>
    <property type="match status" value="1"/>
</dbReference>
<keyword evidence="4" id="KW-1185">Reference proteome</keyword>
<protein>
    <recommendedName>
        <fullName evidence="2">Glutamate/phenylalanine/leucine/valine/L-tryptophan dehydrogenase C-terminal domain-containing protein</fullName>
    </recommendedName>
</protein>
<name>H3GS00_PHYRM</name>
<dbReference type="VEuPathDB" id="FungiDB:KRP22_11815"/>
<proteinExistence type="predicted"/>
<dbReference type="SMART" id="SM00839">
    <property type="entry name" value="ELFV_dehydrog"/>
    <property type="match status" value="1"/>
</dbReference>
<dbReference type="STRING" id="164328.H3GS00"/>
<dbReference type="EMBL" id="DS566039">
    <property type="status" value="NOT_ANNOTATED_CDS"/>
    <property type="molecule type" value="Genomic_DNA"/>
</dbReference>
<organism evidence="3 4">
    <name type="scientific">Phytophthora ramorum</name>
    <name type="common">Sudden oak death agent</name>
    <dbReference type="NCBI Taxonomy" id="164328"/>
    <lineage>
        <taxon>Eukaryota</taxon>
        <taxon>Sar</taxon>
        <taxon>Stramenopiles</taxon>
        <taxon>Oomycota</taxon>
        <taxon>Peronosporomycetes</taxon>
        <taxon>Peronosporales</taxon>
        <taxon>Peronosporaceae</taxon>
        <taxon>Phytophthora</taxon>
    </lineage>
</organism>